<dbReference type="InterPro" id="IPR000477">
    <property type="entry name" value="RT_dom"/>
</dbReference>
<evidence type="ECO:0000259" key="1">
    <source>
        <dbReference type="Pfam" id="PF00078"/>
    </source>
</evidence>
<dbReference type="PANTHER" id="PTHR47331:SF1">
    <property type="entry name" value="GAG-LIKE PROTEIN"/>
    <property type="match status" value="1"/>
</dbReference>
<proteinExistence type="predicted"/>
<feature type="domain" description="Reverse transcriptase" evidence="1">
    <location>
        <begin position="309"/>
        <end position="436"/>
    </location>
</feature>
<dbReference type="GeneID" id="100903446"/>
<dbReference type="KEGG" id="goe:100903446"/>
<reference evidence="3" key="1">
    <citation type="submission" date="2025-08" db="UniProtKB">
        <authorList>
            <consortium name="RefSeq"/>
        </authorList>
    </citation>
    <scope>IDENTIFICATION</scope>
</reference>
<gene>
    <name evidence="3" type="primary">LOC100903446</name>
</gene>
<accession>A0AAJ6QLD5</accession>
<dbReference type="InterPro" id="IPR008042">
    <property type="entry name" value="Retrotrans_Pao"/>
</dbReference>
<dbReference type="Gene3D" id="3.30.70.270">
    <property type="match status" value="1"/>
</dbReference>
<sequence>MSIATLGGQISDLRPYNIHGLMLRSRFDNNKAVEICGLESETVTASDLPIISETWNLNPIADHIEGNLPRSIEMLIGADHLAQIDLDSQRSFGDILATNTIFGWVFCGPESKGTSLLSSVLYGKVDQLQPATILSRPAESSPNIVLTGVKPRAISDEQHITVMDLQMLWKSESLGLDDKTQEEEKDTLNEALIEHFKETIKRDPDGRYIVSSFLKKLSKKPTELKAVDDEVANYLAHDFIERASPRKPDQMAHYLPIQAVFKTSPAAPLGLKTRLVKDASARKVNEAGLNDILHVGPFLLPNLLKVYIKFRRYKYTLTADIEKAFLQFKVAEAHRTFLRFFWPLGISTNPQAKIVEFWATRLDFGLVCSPFIHCQGIRHHLEQAARSRPKDKEFIREILETFYMDDCVFGSDSFQDAQSKIRVLFEVFQDGHFPLKKWQTNCESLGDFIQKISPVEAPEVKAGKADAKFLGICWNQETDKIHVSVKGALSELSSGVPSKRRLLRGIPQIFDPLRILSPSIIAAKVLLQQLWKTKLDWDSPLTGTCLEAYNNFLSNLHKIEGIALDRHYTLGSEPNRMELHIFDLI</sequence>
<name>A0AAJ6QLD5_9ACAR</name>
<dbReference type="Pfam" id="PF00078">
    <property type="entry name" value="RVT_1"/>
    <property type="match status" value="1"/>
</dbReference>
<dbReference type="Pfam" id="PF05380">
    <property type="entry name" value="Peptidase_A17"/>
    <property type="match status" value="1"/>
</dbReference>
<evidence type="ECO:0000313" key="2">
    <source>
        <dbReference type="Proteomes" id="UP000694867"/>
    </source>
</evidence>
<dbReference type="Gene3D" id="3.10.10.10">
    <property type="entry name" value="HIV Type 1 Reverse Transcriptase, subunit A, domain 1"/>
    <property type="match status" value="1"/>
</dbReference>
<dbReference type="GO" id="GO:0071897">
    <property type="term" value="P:DNA biosynthetic process"/>
    <property type="evidence" value="ECO:0007669"/>
    <property type="project" value="UniProtKB-ARBA"/>
</dbReference>
<dbReference type="SUPFAM" id="SSF56672">
    <property type="entry name" value="DNA/RNA polymerases"/>
    <property type="match status" value="1"/>
</dbReference>
<dbReference type="InterPro" id="IPR043502">
    <property type="entry name" value="DNA/RNA_pol_sf"/>
</dbReference>
<keyword evidence="2" id="KW-1185">Reference proteome</keyword>
<dbReference type="InterPro" id="IPR043128">
    <property type="entry name" value="Rev_trsase/Diguanyl_cyclase"/>
</dbReference>
<dbReference type="PANTHER" id="PTHR47331">
    <property type="entry name" value="PHD-TYPE DOMAIN-CONTAINING PROTEIN"/>
    <property type="match status" value="1"/>
</dbReference>
<evidence type="ECO:0000313" key="3">
    <source>
        <dbReference type="RefSeq" id="XP_003738757.1"/>
    </source>
</evidence>
<dbReference type="AlphaFoldDB" id="A0AAJ6QLD5"/>
<organism evidence="2 3">
    <name type="scientific">Galendromus occidentalis</name>
    <name type="common">western predatory mite</name>
    <dbReference type="NCBI Taxonomy" id="34638"/>
    <lineage>
        <taxon>Eukaryota</taxon>
        <taxon>Metazoa</taxon>
        <taxon>Ecdysozoa</taxon>
        <taxon>Arthropoda</taxon>
        <taxon>Chelicerata</taxon>
        <taxon>Arachnida</taxon>
        <taxon>Acari</taxon>
        <taxon>Parasitiformes</taxon>
        <taxon>Mesostigmata</taxon>
        <taxon>Gamasina</taxon>
        <taxon>Phytoseioidea</taxon>
        <taxon>Phytoseiidae</taxon>
        <taxon>Typhlodrominae</taxon>
        <taxon>Galendromus</taxon>
    </lineage>
</organism>
<protein>
    <submittedName>
        <fullName evidence="3">Uncharacterized protein LOC100903446</fullName>
    </submittedName>
</protein>
<dbReference type="RefSeq" id="XP_003738757.1">
    <property type="nucleotide sequence ID" value="XM_003738709.1"/>
</dbReference>
<dbReference type="Proteomes" id="UP000694867">
    <property type="component" value="Unplaced"/>
</dbReference>